<dbReference type="Proteomes" id="UP000034846">
    <property type="component" value="Unassembled WGS sequence"/>
</dbReference>
<keyword evidence="1" id="KW-0472">Membrane</keyword>
<reference evidence="2 3" key="1">
    <citation type="journal article" date="2015" name="Nature">
        <title>rRNA introns, odd ribosomes, and small enigmatic genomes across a large radiation of phyla.</title>
        <authorList>
            <person name="Brown C.T."/>
            <person name="Hug L.A."/>
            <person name="Thomas B.C."/>
            <person name="Sharon I."/>
            <person name="Castelle C.J."/>
            <person name="Singh A."/>
            <person name="Wilkins M.J."/>
            <person name="Williams K.H."/>
            <person name="Banfield J.F."/>
        </authorList>
    </citation>
    <scope>NUCLEOTIDE SEQUENCE [LARGE SCALE GENOMIC DNA]</scope>
</reference>
<evidence type="ECO:0000313" key="2">
    <source>
        <dbReference type="EMBL" id="KKW30497.1"/>
    </source>
</evidence>
<evidence type="ECO:0000313" key="3">
    <source>
        <dbReference type="Proteomes" id="UP000034846"/>
    </source>
</evidence>
<gene>
    <name evidence="2" type="ORF">UY72_C0011G0009</name>
</gene>
<proteinExistence type="predicted"/>
<evidence type="ECO:0000256" key="1">
    <source>
        <dbReference type="SAM" id="Phobius"/>
    </source>
</evidence>
<sequence length="285" mass="30813">MHPRGTILLEALVAAGVAAMFMTAIVSMVLVSNQTSDRAGKYETATWYALEGVEAMRTIAFADLSNTEAGSLTFASSQWSVVNGAESLENGMTRTLMVRDVERDASCDIVESGGTVDPDSKYLLSDVSWTDARGQTRTVTQETLRTRWNDPQGPCFAAQQASQVTFSFTNAQFSGGKQLRQVYMTNTGTSSVIIDKVIFTWDYATELDQLFIDTSKVWSESGPGTPTDDVTTGTEIDVQDFTINAGATVEINKGQFSGPMTGATMTISVIYIDGSIYTSPPITPY</sequence>
<dbReference type="EMBL" id="LCRD01000011">
    <property type="protein sequence ID" value="KKW30497.1"/>
    <property type="molecule type" value="Genomic_DNA"/>
</dbReference>
<protein>
    <submittedName>
        <fullName evidence="2">Uncharacterized protein</fullName>
    </submittedName>
</protein>
<keyword evidence="1" id="KW-1133">Transmembrane helix</keyword>
<keyword evidence="1" id="KW-0812">Transmembrane</keyword>
<name>A0A0G1ZQH9_9BACT</name>
<accession>A0A0G1ZQH9</accession>
<dbReference type="AlphaFoldDB" id="A0A0G1ZQH9"/>
<feature type="transmembrane region" description="Helical" evidence="1">
    <location>
        <begin position="7"/>
        <end position="31"/>
    </location>
</feature>
<organism evidence="2 3">
    <name type="scientific">Candidatus Uhrbacteria bacterium GW2011_GWD2_52_7</name>
    <dbReference type="NCBI Taxonomy" id="1618989"/>
    <lineage>
        <taxon>Bacteria</taxon>
        <taxon>Candidatus Uhriibacteriota</taxon>
    </lineage>
</organism>
<comment type="caution">
    <text evidence="2">The sequence shown here is derived from an EMBL/GenBank/DDBJ whole genome shotgun (WGS) entry which is preliminary data.</text>
</comment>